<name>A0A4S2MUV4_9PEZI</name>
<keyword evidence="12" id="KW-0995">Kinetochore</keyword>
<dbReference type="Proteomes" id="UP000298138">
    <property type="component" value="Unassembled WGS sequence"/>
</dbReference>
<dbReference type="GO" id="GO:0051301">
    <property type="term" value="P:cell division"/>
    <property type="evidence" value="ECO:0007669"/>
    <property type="project" value="UniProtKB-KW"/>
</dbReference>
<evidence type="ECO:0000256" key="10">
    <source>
        <dbReference type="ARBA" id="ARBA00022776"/>
    </source>
</evidence>
<keyword evidence="9" id="KW-0493">Microtubule</keyword>
<dbReference type="PANTHER" id="PTHR28036:SF1">
    <property type="entry name" value="DASH COMPLEX SUBUNIT DAD2"/>
    <property type="match status" value="1"/>
</dbReference>
<dbReference type="GO" id="GO:0000278">
    <property type="term" value="P:mitotic cell cycle"/>
    <property type="evidence" value="ECO:0007669"/>
    <property type="project" value="InterPro"/>
</dbReference>
<protein>
    <recommendedName>
        <fullName evidence="5">DASH complex subunit DAD2</fullName>
    </recommendedName>
    <alternativeName>
        <fullName evidence="17">Outer kinetochore protein DAD2</fullName>
    </alternativeName>
</protein>
<proteinExistence type="inferred from homology"/>
<dbReference type="GO" id="GO:0008608">
    <property type="term" value="P:attachment of spindle microtubules to kinetochore"/>
    <property type="evidence" value="ECO:0007669"/>
    <property type="project" value="TreeGrafter"/>
</dbReference>
<evidence type="ECO:0000256" key="3">
    <source>
        <dbReference type="ARBA" id="ARBA00004629"/>
    </source>
</evidence>
<dbReference type="GO" id="GO:0044732">
    <property type="term" value="C:mitotic spindle pole body"/>
    <property type="evidence" value="ECO:0007669"/>
    <property type="project" value="TreeGrafter"/>
</dbReference>
<feature type="region of interest" description="Disordered" evidence="18">
    <location>
        <begin position="1"/>
        <end position="31"/>
    </location>
</feature>
<reference evidence="19 20" key="1">
    <citation type="submission" date="2019-04" db="EMBL/GenBank/DDBJ databases">
        <title>Comparative genomics and transcriptomics to analyze fruiting body development in filamentous ascomycetes.</title>
        <authorList>
            <consortium name="DOE Joint Genome Institute"/>
            <person name="Lutkenhaus R."/>
            <person name="Traeger S."/>
            <person name="Breuer J."/>
            <person name="Kuo A."/>
            <person name="Lipzen A."/>
            <person name="Pangilinan J."/>
            <person name="Dilworth D."/>
            <person name="Sandor L."/>
            <person name="Poggeler S."/>
            <person name="Barry K."/>
            <person name="Grigoriev I.V."/>
            <person name="Nowrousian M."/>
        </authorList>
    </citation>
    <scope>NUCLEOTIDE SEQUENCE [LARGE SCALE GENOMIC DNA]</scope>
    <source>
        <strain evidence="19 20">CBS 389.68</strain>
    </source>
</reference>
<dbReference type="GO" id="GO:0042729">
    <property type="term" value="C:DASH complex"/>
    <property type="evidence" value="ECO:0007669"/>
    <property type="project" value="InterPro"/>
</dbReference>
<evidence type="ECO:0000256" key="1">
    <source>
        <dbReference type="ARBA" id="ARBA00004123"/>
    </source>
</evidence>
<sequence length="153" mass="16765">MSLSSRYSLHPRQSSLGGSQPFSASQSQALQTRIQEKRNELENLIALRELSSNLASQMEQLEGKLATLADGTQAVATVLANWHTVLGAISMASTRIPKPPSAETDDPFTTNPAEDEDDLAGFPRNDEGLPMPQTLVRIPVHQGQTEEQEQQQR</sequence>
<evidence type="ECO:0000256" key="9">
    <source>
        <dbReference type="ARBA" id="ARBA00022701"/>
    </source>
</evidence>
<keyword evidence="6" id="KW-0158">Chromosome</keyword>
<dbReference type="OrthoDB" id="3230169at2759"/>
<evidence type="ECO:0000256" key="17">
    <source>
        <dbReference type="ARBA" id="ARBA00030568"/>
    </source>
</evidence>
<keyword evidence="13" id="KW-0206">Cytoskeleton</keyword>
<dbReference type="EMBL" id="ML220125">
    <property type="protein sequence ID" value="TGZ80389.1"/>
    <property type="molecule type" value="Genomic_DNA"/>
</dbReference>
<evidence type="ECO:0000256" key="14">
    <source>
        <dbReference type="ARBA" id="ARBA00023242"/>
    </source>
</evidence>
<keyword evidence="7" id="KW-0963">Cytoplasm</keyword>
<dbReference type="InterPro" id="IPR013963">
    <property type="entry name" value="DASH_Dad2"/>
</dbReference>
<feature type="region of interest" description="Disordered" evidence="18">
    <location>
        <begin position="93"/>
        <end position="153"/>
    </location>
</feature>
<keyword evidence="15" id="KW-0131">Cell cycle</keyword>
<keyword evidence="10" id="KW-0498">Mitosis</keyword>
<dbReference type="PANTHER" id="PTHR28036">
    <property type="entry name" value="DASH COMPLEX SUBUNIT DAD2"/>
    <property type="match status" value="1"/>
</dbReference>
<keyword evidence="8" id="KW-0132">Cell division</keyword>
<dbReference type="GO" id="GO:1990023">
    <property type="term" value="C:mitotic spindle midzone"/>
    <property type="evidence" value="ECO:0007669"/>
    <property type="project" value="TreeGrafter"/>
</dbReference>
<evidence type="ECO:0000256" key="2">
    <source>
        <dbReference type="ARBA" id="ARBA00004186"/>
    </source>
</evidence>
<dbReference type="InParanoid" id="A0A4S2MUV4"/>
<accession>A0A4S2MUV4</accession>
<organism evidence="19 20">
    <name type="scientific">Ascodesmis nigricans</name>
    <dbReference type="NCBI Taxonomy" id="341454"/>
    <lineage>
        <taxon>Eukaryota</taxon>
        <taxon>Fungi</taxon>
        <taxon>Dikarya</taxon>
        <taxon>Ascomycota</taxon>
        <taxon>Pezizomycotina</taxon>
        <taxon>Pezizomycetes</taxon>
        <taxon>Pezizales</taxon>
        <taxon>Ascodesmidaceae</taxon>
        <taxon>Ascodesmis</taxon>
    </lineage>
</organism>
<evidence type="ECO:0000256" key="4">
    <source>
        <dbReference type="ARBA" id="ARBA00005501"/>
    </source>
</evidence>
<dbReference type="GO" id="GO:0005874">
    <property type="term" value="C:microtubule"/>
    <property type="evidence" value="ECO:0007669"/>
    <property type="project" value="UniProtKB-KW"/>
</dbReference>
<evidence type="ECO:0000256" key="13">
    <source>
        <dbReference type="ARBA" id="ARBA00023212"/>
    </source>
</evidence>
<evidence type="ECO:0000256" key="6">
    <source>
        <dbReference type="ARBA" id="ARBA00022454"/>
    </source>
</evidence>
<evidence type="ECO:0000256" key="7">
    <source>
        <dbReference type="ARBA" id="ARBA00022490"/>
    </source>
</evidence>
<keyword evidence="11" id="KW-0159">Chromosome partition</keyword>
<evidence type="ECO:0000256" key="5">
    <source>
        <dbReference type="ARBA" id="ARBA00020260"/>
    </source>
</evidence>
<gene>
    <name evidence="19" type="ORF">EX30DRAFT_341629</name>
</gene>
<evidence type="ECO:0000256" key="18">
    <source>
        <dbReference type="SAM" id="MobiDB-lite"/>
    </source>
</evidence>
<keyword evidence="20" id="KW-1185">Reference proteome</keyword>
<dbReference type="STRING" id="341454.A0A4S2MUV4"/>
<dbReference type="Pfam" id="PF08654">
    <property type="entry name" value="DASH_Dad2"/>
    <property type="match status" value="1"/>
</dbReference>
<comment type="subcellular location">
    <subcellularLocation>
        <location evidence="3">Chromosome</location>
        <location evidence="3">Centromere</location>
        <location evidence="3">Kinetochore</location>
    </subcellularLocation>
    <subcellularLocation>
        <location evidence="2">Cytoplasm</location>
        <location evidence="2">Cytoskeleton</location>
        <location evidence="2">Spindle</location>
    </subcellularLocation>
    <subcellularLocation>
        <location evidence="1">Nucleus</location>
    </subcellularLocation>
</comment>
<evidence type="ECO:0000313" key="19">
    <source>
        <dbReference type="EMBL" id="TGZ80389.1"/>
    </source>
</evidence>
<evidence type="ECO:0000256" key="11">
    <source>
        <dbReference type="ARBA" id="ARBA00022829"/>
    </source>
</evidence>
<keyword evidence="16" id="KW-0137">Centromere</keyword>
<evidence type="ECO:0000256" key="12">
    <source>
        <dbReference type="ARBA" id="ARBA00022838"/>
    </source>
</evidence>
<dbReference type="AlphaFoldDB" id="A0A4S2MUV4"/>
<dbReference type="FunCoup" id="A0A4S2MUV4">
    <property type="interactions" value="16"/>
</dbReference>
<evidence type="ECO:0000256" key="15">
    <source>
        <dbReference type="ARBA" id="ARBA00023306"/>
    </source>
</evidence>
<evidence type="ECO:0000256" key="8">
    <source>
        <dbReference type="ARBA" id="ARBA00022618"/>
    </source>
</evidence>
<keyword evidence="14" id="KW-0539">Nucleus</keyword>
<evidence type="ECO:0000313" key="20">
    <source>
        <dbReference type="Proteomes" id="UP000298138"/>
    </source>
</evidence>
<evidence type="ECO:0000256" key="16">
    <source>
        <dbReference type="ARBA" id="ARBA00023328"/>
    </source>
</evidence>
<comment type="similarity">
    <text evidence="4">Belongs to the DASH complex DAD2 family.</text>
</comment>